<feature type="compositionally biased region" description="Polar residues" evidence="5">
    <location>
        <begin position="419"/>
        <end position="430"/>
    </location>
</feature>
<dbReference type="InterPro" id="IPR052032">
    <property type="entry name" value="ATP-dep_AA_Ligase"/>
</dbReference>
<dbReference type="PANTHER" id="PTHR43585">
    <property type="entry name" value="FUMIPYRROLE BIOSYNTHESIS PROTEIN C"/>
    <property type="match status" value="1"/>
</dbReference>
<dbReference type="Gene3D" id="3.30.470.20">
    <property type="entry name" value="ATP-grasp fold, B domain"/>
    <property type="match status" value="1"/>
</dbReference>
<dbReference type="Pfam" id="PF18603">
    <property type="entry name" value="LAL_C2"/>
    <property type="match status" value="1"/>
</dbReference>
<evidence type="ECO:0000256" key="1">
    <source>
        <dbReference type="ARBA" id="ARBA00022598"/>
    </source>
</evidence>
<organism evidence="7 8">
    <name type="scientific">Streptomyces thermoalcalitolerans</name>
    <dbReference type="NCBI Taxonomy" id="65605"/>
    <lineage>
        <taxon>Bacteria</taxon>
        <taxon>Bacillati</taxon>
        <taxon>Actinomycetota</taxon>
        <taxon>Actinomycetes</taxon>
        <taxon>Kitasatosporales</taxon>
        <taxon>Streptomycetaceae</taxon>
        <taxon>Streptomyces</taxon>
    </lineage>
</organism>
<gene>
    <name evidence="7" type="ORF">GCM10009549_45100</name>
</gene>
<proteinExistence type="predicted"/>
<evidence type="ECO:0000313" key="7">
    <source>
        <dbReference type="EMBL" id="GAA0924482.1"/>
    </source>
</evidence>
<evidence type="ECO:0000256" key="3">
    <source>
        <dbReference type="ARBA" id="ARBA00022840"/>
    </source>
</evidence>
<evidence type="ECO:0000256" key="4">
    <source>
        <dbReference type="PROSITE-ProRule" id="PRU00409"/>
    </source>
</evidence>
<keyword evidence="2 4" id="KW-0547">Nucleotide-binding</keyword>
<keyword evidence="1" id="KW-0436">Ligase</keyword>
<evidence type="ECO:0000259" key="6">
    <source>
        <dbReference type="PROSITE" id="PS50975"/>
    </source>
</evidence>
<dbReference type="Pfam" id="PF13535">
    <property type="entry name" value="ATP-grasp_4"/>
    <property type="match status" value="1"/>
</dbReference>
<evidence type="ECO:0000313" key="8">
    <source>
        <dbReference type="Proteomes" id="UP001501005"/>
    </source>
</evidence>
<feature type="domain" description="ATP-grasp" evidence="6">
    <location>
        <begin position="114"/>
        <end position="317"/>
    </location>
</feature>
<name>A0ABP3ZPY1_9ACTN</name>
<dbReference type="PROSITE" id="PS50975">
    <property type="entry name" value="ATP_GRASP"/>
    <property type="match status" value="1"/>
</dbReference>
<dbReference type="RefSeq" id="WP_344052666.1">
    <property type="nucleotide sequence ID" value="NZ_BAAAHG010000045.1"/>
</dbReference>
<protein>
    <recommendedName>
        <fullName evidence="6">ATP-grasp domain-containing protein</fullName>
    </recommendedName>
</protein>
<keyword evidence="3 4" id="KW-0067">ATP-binding</keyword>
<keyword evidence="8" id="KW-1185">Reference proteome</keyword>
<evidence type="ECO:0000256" key="5">
    <source>
        <dbReference type="SAM" id="MobiDB-lite"/>
    </source>
</evidence>
<evidence type="ECO:0000256" key="2">
    <source>
        <dbReference type="ARBA" id="ARBA00022741"/>
    </source>
</evidence>
<dbReference type="PANTHER" id="PTHR43585:SF2">
    <property type="entry name" value="ATP-GRASP ENZYME FSQD"/>
    <property type="match status" value="1"/>
</dbReference>
<reference evidence="8" key="1">
    <citation type="journal article" date="2019" name="Int. J. Syst. Evol. Microbiol.">
        <title>The Global Catalogue of Microorganisms (GCM) 10K type strain sequencing project: providing services to taxonomists for standard genome sequencing and annotation.</title>
        <authorList>
            <consortium name="The Broad Institute Genomics Platform"/>
            <consortium name="The Broad Institute Genome Sequencing Center for Infectious Disease"/>
            <person name="Wu L."/>
            <person name="Ma J."/>
        </authorList>
    </citation>
    <scope>NUCLEOTIDE SEQUENCE [LARGE SCALE GENOMIC DNA]</scope>
    <source>
        <strain evidence="8">JCM 10673</strain>
    </source>
</reference>
<dbReference type="Proteomes" id="UP001501005">
    <property type="component" value="Unassembled WGS sequence"/>
</dbReference>
<dbReference type="SUPFAM" id="SSF56059">
    <property type="entry name" value="Glutathione synthetase ATP-binding domain-like"/>
    <property type="match status" value="1"/>
</dbReference>
<feature type="region of interest" description="Disordered" evidence="5">
    <location>
        <begin position="409"/>
        <end position="430"/>
    </location>
</feature>
<dbReference type="InterPro" id="IPR011761">
    <property type="entry name" value="ATP-grasp"/>
</dbReference>
<accession>A0ABP3ZPY1</accession>
<dbReference type="InterPro" id="IPR040570">
    <property type="entry name" value="LAL_C2"/>
</dbReference>
<dbReference type="EMBL" id="BAAAHG010000045">
    <property type="protein sequence ID" value="GAA0924482.1"/>
    <property type="molecule type" value="Genomic_DNA"/>
</dbReference>
<dbReference type="Gene3D" id="3.40.50.20">
    <property type="match status" value="1"/>
</dbReference>
<comment type="caution">
    <text evidence="7">The sequence shown here is derived from an EMBL/GenBank/DDBJ whole genome shotgun (WGS) entry which is preliminary data.</text>
</comment>
<sequence length="430" mass="43915">MTGAAVLLLDAAGPESAALVRAASKRGLQVHAATTTADAQVPAPELAGQVVTDFARLDRAVEDISTYARRRSVGAVLTANEYLTELAALVCAELGLPGNAPSLAHAARDKAAMAGVLTAAGVRIPCTRLVHDDTDLQNALADMRIGLPCVIKPVDAAGSAGVTVVTSPADTAAAANAARVARGRYGVNNAGNAGILVQAYVAGDEYSVESITQNAVTTHLAVTRKVVTGGAHRVETGHSLPVRLPPATEAAVHREVDAAIRAVGIRHGASHTEVVIDADGRCTVIEIAARLGAGHIGLLLQHALGIDVFAALLDVALGHPAALTPTAHGHATVRFITAPHAGRLTALTGFPKQGPGVPFVRWRAAMGGLVNTAASNADRLGCFVVTGPDAAEVEQRADALARQIHVQVDPTPAPDDCDQLNSASRSAIAP</sequence>